<evidence type="ECO:0000313" key="1">
    <source>
        <dbReference type="EMBL" id="GJT61235.1"/>
    </source>
</evidence>
<protein>
    <recommendedName>
        <fullName evidence="3">Reverse transcriptase N-terminal domain-containing protein</fullName>
    </recommendedName>
</protein>
<dbReference type="Proteomes" id="UP001151760">
    <property type="component" value="Unassembled WGS sequence"/>
</dbReference>
<gene>
    <name evidence="1" type="ORF">Tco_1004768</name>
</gene>
<reference evidence="1" key="1">
    <citation type="journal article" date="2022" name="Int. J. Mol. Sci.">
        <title>Draft Genome of Tanacetum Coccineum: Genomic Comparison of Closely Related Tanacetum-Family Plants.</title>
        <authorList>
            <person name="Yamashiro T."/>
            <person name="Shiraishi A."/>
            <person name="Nakayama K."/>
            <person name="Satake H."/>
        </authorList>
    </citation>
    <scope>NUCLEOTIDE SEQUENCE</scope>
</reference>
<organism evidence="1 2">
    <name type="scientific">Tanacetum coccineum</name>
    <dbReference type="NCBI Taxonomy" id="301880"/>
    <lineage>
        <taxon>Eukaryota</taxon>
        <taxon>Viridiplantae</taxon>
        <taxon>Streptophyta</taxon>
        <taxon>Embryophyta</taxon>
        <taxon>Tracheophyta</taxon>
        <taxon>Spermatophyta</taxon>
        <taxon>Magnoliopsida</taxon>
        <taxon>eudicotyledons</taxon>
        <taxon>Gunneridae</taxon>
        <taxon>Pentapetalae</taxon>
        <taxon>asterids</taxon>
        <taxon>campanulids</taxon>
        <taxon>Asterales</taxon>
        <taxon>Asteraceae</taxon>
        <taxon>Asteroideae</taxon>
        <taxon>Anthemideae</taxon>
        <taxon>Anthemidinae</taxon>
        <taxon>Tanacetum</taxon>
    </lineage>
</organism>
<accession>A0ABQ5FD43</accession>
<keyword evidence="2" id="KW-1185">Reference proteome</keyword>
<name>A0ABQ5FD43_9ASTR</name>
<comment type="caution">
    <text evidence="1">The sequence shown here is derived from an EMBL/GenBank/DDBJ whole genome shotgun (WGS) entry which is preliminary data.</text>
</comment>
<sequence>MTNDGNKVKCSVNKMWNDWKQSNETVTWGKTKIRNKLKSKVILGDVTNEWDAILTRMTTMACNNSIMSVLRTIVIASRVYNIWNERNKRLFENEKRSYGEVLLMIINNVRMKLASLTVKSSNTVDEVSKTWQITINKRKGMFDWGME</sequence>
<proteinExistence type="predicted"/>
<reference evidence="1" key="2">
    <citation type="submission" date="2022-01" db="EMBL/GenBank/DDBJ databases">
        <authorList>
            <person name="Yamashiro T."/>
            <person name="Shiraishi A."/>
            <person name="Satake H."/>
            <person name="Nakayama K."/>
        </authorList>
    </citation>
    <scope>NUCLEOTIDE SEQUENCE</scope>
</reference>
<evidence type="ECO:0008006" key="3">
    <source>
        <dbReference type="Google" id="ProtNLM"/>
    </source>
</evidence>
<dbReference type="EMBL" id="BQNB010017270">
    <property type="protein sequence ID" value="GJT61235.1"/>
    <property type="molecule type" value="Genomic_DNA"/>
</dbReference>
<evidence type="ECO:0000313" key="2">
    <source>
        <dbReference type="Proteomes" id="UP001151760"/>
    </source>
</evidence>